<dbReference type="Proteomes" id="UP000649151">
    <property type="component" value="Unassembled WGS sequence"/>
</dbReference>
<feature type="transmembrane region" description="Helical" evidence="6">
    <location>
        <begin position="466"/>
        <end position="486"/>
    </location>
</feature>
<feature type="transmembrane region" description="Helical" evidence="6">
    <location>
        <begin position="303"/>
        <end position="322"/>
    </location>
</feature>
<keyword evidence="3 6" id="KW-0812">Transmembrane</keyword>
<dbReference type="InterPro" id="IPR001917">
    <property type="entry name" value="Aminotrans_II_pyridoxalP_BS"/>
</dbReference>
<comment type="subcellular location">
    <subcellularLocation>
        <location evidence="1">Cell membrane</location>
        <topology evidence="1">Multi-pass membrane protein</topology>
    </subcellularLocation>
</comment>
<feature type="transmembrane region" description="Helical" evidence="6">
    <location>
        <begin position="225"/>
        <end position="253"/>
    </location>
</feature>
<keyword evidence="4 6" id="KW-1133">Transmembrane helix</keyword>
<evidence type="ECO:0000313" key="8">
    <source>
        <dbReference type="Proteomes" id="UP000649151"/>
    </source>
</evidence>
<keyword evidence="2" id="KW-1003">Cell membrane</keyword>
<feature type="transmembrane region" description="Helical" evidence="6">
    <location>
        <begin position="441"/>
        <end position="460"/>
    </location>
</feature>
<proteinExistence type="predicted"/>
<evidence type="ECO:0000256" key="2">
    <source>
        <dbReference type="ARBA" id="ARBA00022475"/>
    </source>
</evidence>
<dbReference type="PANTHER" id="PTHR30250:SF26">
    <property type="entry name" value="PSMA PROTEIN"/>
    <property type="match status" value="1"/>
</dbReference>
<dbReference type="InterPro" id="IPR002797">
    <property type="entry name" value="Polysacc_synth"/>
</dbReference>
<feature type="transmembrane region" description="Helical" evidence="6">
    <location>
        <begin position="259"/>
        <end position="283"/>
    </location>
</feature>
<feature type="transmembrane region" description="Helical" evidence="6">
    <location>
        <begin position="186"/>
        <end position="204"/>
    </location>
</feature>
<dbReference type="InterPro" id="IPR050833">
    <property type="entry name" value="Poly_Biosynth_Transport"/>
</dbReference>
<keyword evidence="5 6" id="KW-0472">Membrane</keyword>
<feature type="transmembrane region" description="Helical" evidence="6">
    <location>
        <begin position="126"/>
        <end position="150"/>
    </location>
</feature>
<accession>A0ABR7INI5</accession>
<comment type="caution">
    <text evidence="7">The sequence shown here is derived from an EMBL/GenBank/DDBJ whole genome shotgun (WGS) entry which is preliminary data.</text>
</comment>
<gene>
    <name evidence="7" type="ORF">H8Z77_01460</name>
</gene>
<dbReference type="PROSITE" id="PS00599">
    <property type="entry name" value="AA_TRANSFER_CLASS_2"/>
    <property type="match status" value="1"/>
</dbReference>
<name>A0ABR7INI5_9CLOT</name>
<evidence type="ECO:0000256" key="5">
    <source>
        <dbReference type="ARBA" id="ARBA00023136"/>
    </source>
</evidence>
<feature type="transmembrane region" description="Helical" evidence="6">
    <location>
        <begin position="398"/>
        <end position="421"/>
    </location>
</feature>
<feature type="transmembrane region" description="Helical" evidence="6">
    <location>
        <begin position="51"/>
        <end position="69"/>
    </location>
</feature>
<feature type="transmembrane region" description="Helical" evidence="6">
    <location>
        <begin position="373"/>
        <end position="392"/>
    </location>
</feature>
<protein>
    <submittedName>
        <fullName evidence="7">Oligosaccharide flippase family protein</fullName>
    </submittedName>
</protein>
<evidence type="ECO:0000256" key="3">
    <source>
        <dbReference type="ARBA" id="ARBA00022692"/>
    </source>
</evidence>
<keyword evidence="8" id="KW-1185">Reference proteome</keyword>
<feature type="transmembrane region" description="Helical" evidence="6">
    <location>
        <begin position="12"/>
        <end position="31"/>
    </location>
</feature>
<dbReference type="RefSeq" id="WP_186995943.1">
    <property type="nucleotide sequence ID" value="NZ_JACOQK010000001.1"/>
</dbReference>
<evidence type="ECO:0000256" key="4">
    <source>
        <dbReference type="ARBA" id="ARBA00022989"/>
    </source>
</evidence>
<evidence type="ECO:0000256" key="6">
    <source>
        <dbReference type="SAM" id="Phobius"/>
    </source>
</evidence>
<feature type="transmembrane region" description="Helical" evidence="6">
    <location>
        <begin position="342"/>
        <end position="361"/>
    </location>
</feature>
<dbReference type="Pfam" id="PF01943">
    <property type="entry name" value="Polysacc_synt"/>
    <property type="match status" value="1"/>
</dbReference>
<dbReference type="PANTHER" id="PTHR30250">
    <property type="entry name" value="PST FAMILY PREDICTED COLANIC ACID TRANSPORTER"/>
    <property type="match status" value="1"/>
</dbReference>
<feature type="transmembrane region" description="Helical" evidence="6">
    <location>
        <begin position="90"/>
        <end position="114"/>
    </location>
</feature>
<reference evidence="7 8" key="1">
    <citation type="submission" date="2020-08" db="EMBL/GenBank/DDBJ databases">
        <title>Genome public.</title>
        <authorList>
            <person name="Liu C."/>
            <person name="Sun Q."/>
        </authorList>
    </citation>
    <scope>NUCLEOTIDE SEQUENCE [LARGE SCALE GENOMIC DNA]</scope>
    <source>
        <strain evidence="7 8">NSJ-27</strain>
    </source>
</reference>
<dbReference type="EMBL" id="JACOQK010000001">
    <property type="protein sequence ID" value="MBC5786695.1"/>
    <property type="molecule type" value="Genomic_DNA"/>
</dbReference>
<organism evidence="7 8">
    <name type="scientific">Clostridium facile</name>
    <dbReference type="NCBI Taxonomy" id="2763035"/>
    <lineage>
        <taxon>Bacteria</taxon>
        <taxon>Bacillati</taxon>
        <taxon>Bacillota</taxon>
        <taxon>Clostridia</taxon>
        <taxon>Eubacteriales</taxon>
        <taxon>Clostridiaceae</taxon>
        <taxon>Clostridium</taxon>
    </lineage>
</organism>
<evidence type="ECO:0000313" key="7">
    <source>
        <dbReference type="EMBL" id="MBC5786695.1"/>
    </source>
</evidence>
<feature type="transmembrane region" description="Helical" evidence="6">
    <location>
        <begin position="162"/>
        <end position="180"/>
    </location>
</feature>
<sequence>MHKINQVKAGAIVSYITIFFNIISGFLYTPWLIGQLGQSNYALFSLVNSVMTYFVLDFGLGASITRFIARYRAEGAEHKVEQLLGVTTKLFLTLDFIILIALITVYSLLGKIYVSLTPAELENFKGIFIIAGTVSLLSFPLLPVNGIFTAYERLYAQKLFDLLAKIITVSAVVIALLLGGSLFTVVFFNTSITFLVNLIKFLYIKRKEKIKIQITYRDKAMLKSIFGFSIWVMIASIADRFFFTFIPSLLGIISNTVEISIFAVAVSVENYICLFGSAFNNLYLPQVTRMVIAKEDKKKITDLMIKVGRIQLIIVSLFVVALVSMGKEFVICWVGEKYIRSYYVMILILVPSLVHFSQAIGTEMIYATNNVKYRALVYSLGSVISIITTLTLGKSFGAIGAAVGISLALILSHIILMNYIYYKKLGLDVMRYFKECHFKMYIPLLISCGIGFVISSIYPTTSLRLFIVKGAIWGVIHCVILWLFVLNSSEKALVKGFIYKLKKGAKKNG</sequence>
<evidence type="ECO:0000256" key="1">
    <source>
        <dbReference type="ARBA" id="ARBA00004651"/>
    </source>
</evidence>